<feature type="transmembrane region" description="Helical" evidence="6">
    <location>
        <begin position="72"/>
        <end position="91"/>
    </location>
</feature>
<dbReference type="EMBL" id="LT859958">
    <property type="protein sequence ID" value="SMX53280.1"/>
    <property type="molecule type" value="Genomic_DNA"/>
</dbReference>
<feature type="transmembrane region" description="Helical" evidence="6">
    <location>
        <begin position="147"/>
        <end position="170"/>
    </location>
</feature>
<evidence type="ECO:0008006" key="9">
    <source>
        <dbReference type="Google" id="ProtNLM"/>
    </source>
</evidence>
<dbReference type="AlphaFoldDB" id="A0A1Y6K5I7"/>
<evidence type="ECO:0000256" key="5">
    <source>
        <dbReference type="ARBA" id="ARBA00023136"/>
    </source>
</evidence>
<keyword evidence="3 6" id="KW-0812">Transmembrane</keyword>
<keyword evidence="8" id="KW-1185">Reference proteome</keyword>
<feature type="transmembrane region" description="Helical" evidence="6">
    <location>
        <begin position="377"/>
        <end position="399"/>
    </location>
</feature>
<dbReference type="OrthoDB" id="151008at2"/>
<feature type="transmembrane region" description="Helical" evidence="6">
    <location>
        <begin position="112"/>
        <end position="135"/>
    </location>
</feature>
<feature type="transmembrane region" description="Helical" evidence="6">
    <location>
        <begin position="419"/>
        <end position="439"/>
    </location>
</feature>
<evidence type="ECO:0000256" key="1">
    <source>
        <dbReference type="ARBA" id="ARBA00004651"/>
    </source>
</evidence>
<evidence type="ECO:0000256" key="3">
    <source>
        <dbReference type="ARBA" id="ARBA00022692"/>
    </source>
</evidence>
<proteinExistence type="predicted"/>
<sequence length="467" mass="51727">MSLHKEQNTENDPQQTREEDEKLFSRIKFWGKDAIFKKVVSNSAYLFASQAISAVLSVLAANLLGVASFGELGVVISFVTNINRLLSFRMGDFVVRYMGGFLAEDKRKHASAIIKVGGLAELSTSLLAYLVLLILSRWGALTFAKDLAVQPLFIIYGITILSNMITETATGALQVTGHFKSLALINFIQSLVTIGLFALVFLVKGGVFAVMLVYLAGKTILGLGPVFVALYWLPKHLGKGWWRTTLRGNLPERKEMLSFAVNSNFSGMVTTLARDSEVLWVSYFFDTSVAGYFKVAQAVINLVVMPITPFISTTFPEITRHVARREWNRLKQLLIRVTTVSGAWTGTVAAGLLLLGRQLLFSPWMLFGRTIYIYKEAYAPAFAVLMVLMVGYGIANTFYWDRSLLLAFGRAELPLRVSFLAMLGKIGLAFLIVPVLGYLSEAALLSAYFVVTVSILVWKGLAEIRHQ</sequence>
<feature type="transmembrane region" description="Helical" evidence="6">
    <location>
        <begin position="44"/>
        <end position="66"/>
    </location>
</feature>
<keyword evidence="5 6" id="KW-0472">Membrane</keyword>
<accession>A0A1Y6K5I7</accession>
<dbReference type="RefSeq" id="WP_087861228.1">
    <property type="nucleotide sequence ID" value="NZ_LT859958.1"/>
</dbReference>
<feature type="transmembrane region" description="Helical" evidence="6">
    <location>
        <begin position="445"/>
        <end position="462"/>
    </location>
</feature>
<dbReference type="Proteomes" id="UP000195514">
    <property type="component" value="Chromosome I"/>
</dbReference>
<gene>
    <name evidence="7" type="ORF">CFX1CAM_0214</name>
</gene>
<reference evidence="8" key="1">
    <citation type="submission" date="2017-05" db="EMBL/GenBank/DDBJ databases">
        <authorList>
            <person name="Kirkegaard R."/>
            <person name="Mcilroy J S."/>
        </authorList>
    </citation>
    <scope>NUCLEOTIDE SEQUENCE [LARGE SCALE GENOMIC DNA]</scope>
</reference>
<keyword evidence="4 6" id="KW-1133">Transmembrane helix</keyword>
<evidence type="ECO:0000313" key="7">
    <source>
        <dbReference type="EMBL" id="SMX53280.1"/>
    </source>
</evidence>
<evidence type="ECO:0000313" key="8">
    <source>
        <dbReference type="Proteomes" id="UP000195514"/>
    </source>
</evidence>
<dbReference type="InterPro" id="IPR050833">
    <property type="entry name" value="Poly_Biosynth_Transport"/>
</dbReference>
<evidence type="ECO:0000256" key="6">
    <source>
        <dbReference type="SAM" id="Phobius"/>
    </source>
</evidence>
<name>A0A1Y6K5I7_9CHLR</name>
<keyword evidence="2" id="KW-1003">Cell membrane</keyword>
<comment type="subcellular location">
    <subcellularLocation>
        <location evidence="1">Cell membrane</location>
        <topology evidence="1">Multi-pass membrane protein</topology>
    </subcellularLocation>
</comment>
<dbReference type="PANTHER" id="PTHR30250">
    <property type="entry name" value="PST FAMILY PREDICTED COLANIC ACID TRANSPORTER"/>
    <property type="match status" value="1"/>
</dbReference>
<dbReference type="Pfam" id="PF13440">
    <property type="entry name" value="Polysacc_synt_3"/>
    <property type="match status" value="1"/>
</dbReference>
<feature type="transmembrane region" description="Helical" evidence="6">
    <location>
        <begin position="208"/>
        <end position="233"/>
    </location>
</feature>
<dbReference type="KEGG" id="abat:CFX1CAM_0214"/>
<evidence type="ECO:0000256" key="2">
    <source>
        <dbReference type="ARBA" id="ARBA00022475"/>
    </source>
</evidence>
<organism evidence="7 8">
    <name type="scientific">Candidatus Brevifilum fermentans</name>
    <dbReference type="NCBI Taxonomy" id="1986204"/>
    <lineage>
        <taxon>Bacteria</taxon>
        <taxon>Bacillati</taxon>
        <taxon>Chloroflexota</taxon>
        <taxon>Anaerolineae</taxon>
        <taxon>Anaerolineales</taxon>
        <taxon>Anaerolineaceae</taxon>
        <taxon>Candidatus Brevifilum</taxon>
    </lineage>
</organism>
<protein>
    <recommendedName>
        <fullName evidence="9">Polysaccharide biosynthesis protein</fullName>
    </recommendedName>
</protein>
<dbReference type="GO" id="GO:0005886">
    <property type="term" value="C:plasma membrane"/>
    <property type="evidence" value="ECO:0007669"/>
    <property type="project" value="UniProtKB-SubCell"/>
</dbReference>
<feature type="transmembrane region" description="Helical" evidence="6">
    <location>
        <begin position="333"/>
        <end position="357"/>
    </location>
</feature>
<evidence type="ECO:0000256" key="4">
    <source>
        <dbReference type="ARBA" id="ARBA00022989"/>
    </source>
</evidence>
<dbReference type="PANTHER" id="PTHR30250:SF11">
    <property type="entry name" value="O-ANTIGEN TRANSPORTER-RELATED"/>
    <property type="match status" value="1"/>
</dbReference>
<feature type="transmembrane region" description="Helical" evidence="6">
    <location>
        <begin position="182"/>
        <end position="202"/>
    </location>
</feature>